<evidence type="ECO:0000313" key="2">
    <source>
        <dbReference type="Proteomes" id="UP000606974"/>
    </source>
</evidence>
<name>A0A8H7A8A3_9EURO</name>
<keyword evidence="2" id="KW-1185">Reference proteome</keyword>
<dbReference type="Proteomes" id="UP000606974">
    <property type="component" value="Unassembled WGS sequence"/>
</dbReference>
<dbReference type="AlphaFoldDB" id="A0A8H7A8A3"/>
<protein>
    <submittedName>
        <fullName evidence="1">Uncharacterized protein</fullName>
    </submittedName>
</protein>
<reference evidence="1" key="1">
    <citation type="submission" date="2020-02" db="EMBL/GenBank/DDBJ databases">
        <authorList>
            <person name="Palmer J.M."/>
        </authorList>
    </citation>
    <scope>NUCLEOTIDE SEQUENCE</scope>
    <source>
        <strain evidence="1">EPUS1.4</strain>
        <tissue evidence="1">Thallus</tissue>
    </source>
</reference>
<dbReference type="EMBL" id="JAACFV010000264">
    <property type="protein sequence ID" value="KAF7502351.1"/>
    <property type="molecule type" value="Genomic_DNA"/>
</dbReference>
<proteinExistence type="predicted"/>
<organism evidence="1 2">
    <name type="scientific">Endocarpon pusillum</name>
    <dbReference type="NCBI Taxonomy" id="364733"/>
    <lineage>
        <taxon>Eukaryota</taxon>
        <taxon>Fungi</taxon>
        <taxon>Dikarya</taxon>
        <taxon>Ascomycota</taxon>
        <taxon>Pezizomycotina</taxon>
        <taxon>Eurotiomycetes</taxon>
        <taxon>Chaetothyriomycetidae</taxon>
        <taxon>Verrucariales</taxon>
        <taxon>Verrucariaceae</taxon>
        <taxon>Endocarpon</taxon>
    </lineage>
</organism>
<sequence length="56" mass="6186">MMQDANPGKERVVSTSNIDIFHLPISPFLQAWQQYLHAILPFDAFGSKTGSAQHGS</sequence>
<gene>
    <name evidence="1" type="ORF">GJ744_005992</name>
</gene>
<comment type="caution">
    <text evidence="1">The sequence shown here is derived from an EMBL/GenBank/DDBJ whole genome shotgun (WGS) entry which is preliminary data.</text>
</comment>
<accession>A0A8H7A8A3</accession>
<evidence type="ECO:0000313" key="1">
    <source>
        <dbReference type="EMBL" id="KAF7502351.1"/>
    </source>
</evidence>